<evidence type="ECO:0000256" key="3">
    <source>
        <dbReference type="ARBA" id="ARBA00022448"/>
    </source>
</evidence>
<evidence type="ECO:0000256" key="2">
    <source>
        <dbReference type="ARBA" id="ARBA00010199"/>
    </source>
</evidence>
<name>A0ABR2J2C6_9EUKA</name>
<keyword evidence="5 8" id="KW-0812">Transmembrane</keyword>
<dbReference type="PANTHER" id="PTHR43549:SF2">
    <property type="entry name" value="MULTIDRUG RESISTANCE PROTEIN NORM-RELATED"/>
    <property type="match status" value="1"/>
</dbReference>
<gene>
    <name evidence="9" type="ORF">M9Y10_007785</name>
</gene>
<evidence type="ECO:0000256" key="8">
    <source>
        <dbReference type="SAM" id="Phobius"/>
    </source>
</evidence>
<protein>
    <recommendedName>
        <fullName evidence="11">MatE family protein</fullName>
    </recommendedName>
</protein>
<dbReference type="Proteomes" id="UP001470230">
    <property type="component" value="Unassembled WGS sequence"/>
</dbReference>
<feature type="transmembrane region" description="Helical" evidence="8">
    <location>
        <begin position="396"/>
        <end position="416"/>
    </location>
</feature>
<keyword evidence="4" id="KW-1003">Cell membrane</keyword>
<evidence type="ECO:0000256" key="5">
    <source>
        <dbReference type="ARBA" id="ARBA00022692"/>
    </source>
</evidence>
<organism evidence="9 10">
    <name type="scientific">Tritrichomonas musculus</name>
    <dbReference type="NCBI Taxonomy" id="1915356"/>
    <lineage>
        <taxon>Eukaryota</taxon>
        <taxon>Metamonada</taxon>
        <taxon>Parabasalia</taxon>
        <taxon>Tritrichomonadida</taxon>
        <taxon>Tritrichomonadidae</taxon>
        <taxon>Tritrichomonas</taxon>
    </lineage>
</organism>
<evidence type="ECO:0000256" key="4">
    <source>
        <dbReference type="ARBA" id="ARBA00022475"/>
    </source>
</evidence>
<evidence type="ECO:0000256" key="1">
    <source>
        <dbReference type="ARBA" id="ARBA00004651"/>
    </source>
</evidence>
<comment type="caution">
    <text evidence="9">The sequence shown here is derived from an EMBL/GenBank/DDBJ whole genome shotgun (WGS) entry which is preliminary data.</text>
</comment>
<feature type="transmembrane region" description="Helical" evidence="8">
    <location>
        <begin position="223"/>
        <end position="245"/>
    </location>
</feature>
<evidence type="ECO:0000313" key="10">
    <source>
        <dbReference type="Proteomes" id="UP001470230"/>
    </source>
</evidence>
<comment type="subcellular location">
    <subcellularLocation>
        <location evidence="1">Cell membrane</location>
        <topology evidence="1">Multi-pass membrane protein</topology>
    </subcellularLocation>
</comment>
<dbReference type="InterPro" id="IPR052031">
    <property type="entry name" value="Membrane_Transporter-Flippase"/>
</dbReference>
<feature type="transmembrane region" description="Helical" evidence="8">
    <location>
        <begin position="312"/>
        <end position="338"/>
    </location>
</feature>
<keyword evidence="6 8" id="KW-1133">Transmembrane helix</keyword>
<feature type="transmembrane region" description="Helical" evidence="8">
    <location>
        <begin position="266"/>
        <end position="292"/>
    </location>
</feature>
<feature type="transmembrane region" description="Helical" evidence="8">
    <location>
        <begin position="428"/>
        <end position="445"/>
    </location>
</feature>
<keyword evidence="10" id="KW-1185">Reference proteome</keyword>
<proteinExistence type="inferred from homology"/>
<feature type="transmembrane region" description="Helical" evidence="8">
    <location>
        <begin position="37"/>
        <end position="60"/>
    </location>
</feature>
<dbReference type="EMBL" id="JAPFFF010000013">
    <property type="protein sequence ID" value="KAK8872029.1"/>
    <property type="molecule type" value="Genomic_DNA"/>
</dbReference>
<dbReference type="PANTHER" id="PTHR43549">
    <property type="entry name" value="MULTIDRUG RESISTANCE PROTEIN YPNP-RELATED"/>
    <property type="match status" value="1"/>
</dbReference>
<feature type="transmembrane region" description="Helical" evidence="8">
    <location>
        <begin position="121"/>
        <end position="144"/>
    </location>
</feature>
<reference evidence="9 10" key="1">
    <citation type="submission" date="2024-04" db="EMBL/GenBank/DDBJ databases">
        <title>Tritrichomonas musculus Genome.</title>
        <authorList>
            <person name="Alves-Ferreira E."/>
            <person name="Grigg M."/>
            <person name="Lorenzi H."/>
            <person name="Galac M."/>
        </authorList>
    </citation>
    <scope>NUCLEOTIDE SEQUENCE [LARGE SCALE GENOMIC DNA]</scope>
    <source>
        <strain evidence="9 10">EAF2021</strain>
    </source>
</reference>
<feature type="transmembrane region" description="Helical" evidence="8">
    <location>
        <begin position="192"/>
        <end position="217"/>
    </location>
</feature>
<keyword evidence="7 8" id="KW-0472">Membrane</keyword>
<feature type="transmembrane region" description="Helical" evidence="8">
    <location>
        <begin position="164"/>
        <end position="185"/>
    </location>
</feature>
<accession>A0ABR2J2C6</accession>
<comment type="similarity">
    <text evidence="2">Belongs to the multi antimicrobial extrusion (MATE) (TC 2.A.66.1) family.</text>
</comment>
<evidence type="ECO:0000256" key="6">
    <source>
        <dbReference type="ARBA" id="ARBA00022989"/>
    </source>
</evidence>
<feature type="transmembrane region" description="Helical" evidence="8">
    <location>
        <begin position="80"/>
        <end position="100"/>
    </location>
</feature>
<feature type="transmembrane region" description="Helical" evidence="8">
    <location>
        <begin position="457"/>
        <end position="476"/>
    </location>
</feature>
<evidence type="ECO:0000313" key="9">
    <source>
        <dbReference type="EMBL" id="KAK8872029.1"/>
    </source>
</evidence>
<sequence length="498" mass="56017">MDEKLENRVSNDIDQLTLQAISSSEQHKARFLKHSPFITLMIMSFGPLITTLTTTLMDFLELYFLTQRFSQQDSIKPVQLQGFAGFCVTLVILITTYFATAVSTRLSRIIGENREKDAIQFFTDITKVGFIFILFIMPLIQFLVHPLLSFMNCPEFMENYCYLFSINAISAAPFLFLFNIACSFLQAIGRSFLNGILHIGQSILQVLILCPLFLFVFKIDITLISLQSAVSQSIIGLVLFVMIYTNKFGYDVNFSSYKLPILKDTVKALINALPSVVSFICNVGPPIFLMKFLLSTATSEEMAESLAGVTSILGKVTLLSGSVAMAVSNGFLTVSTFAYGSHDIDRLLKYFIYSILVTVGFGIVFSLFMIIKPDFIASIYLDSATDLSFSNKILKIPFYTNWFSPLNMMCQILLICTGKPLRSSIPSFVQTFVIIFLAFVFSKMYRDSPERIFHAYNINDILILILSLSLTIPVIVKLRKDKRQTEDTVTLIGANVDF</sequence>
<feature type="transmembrane region" description="Helical" evidence="8">
    <location>
        <begin position="350"/>
        <end position="371"/>
    </location>
</feature>
<keyword evidence="3" id="KW-0813">Transport</keyword>
<evidence type="ECO:0000256" key="7">
    <source>
        <dbReference type="ARBA" id="ARBA00023136"/>
    </source>
</evidence>
<evidence type="ECO:0008006" key="11">
    <source>
        <dbReference type="Google" id="ProtNLM"/>
    </source>
</evidence>
<dbReference type="Pfam" id="PF01554">
    <property type="entry name" value="MatE"/>
    <property type="match status" value="2"/>
</dbReference>
<dbReference type="InterPro" id="IPR002528">
    <property type="entry name" value="MATE_fam"/>
</dbReference>